<dbReference type="InterPro" id="IPR051398">
    <property type="entry name" value="Polysacch_Deacetylase"/>
</dbReference>
<dbReference type="InterPro" id="IPR011330">
    <property type="entry name" value="Glyco_hydro/deAcase_b/a-brl"/>
</dbReference>
<dbReference type="PANTHER" id="PTHR34216:SF3">
    <property type="entry name" value="POLY-BETA-1,6-N-ACETYL-D-GLUCOSAMINE N-DEACETYLASE"/>
    <property type="match status" value="1"/>
</dbReference>
<accession>A0A1I6HHA8</accession>
<evidence type="ECO:0000259" key="4">
    <source>
        <dbReference type="PROSITE" id="PS51677"/>
    </source>
</evidence>
<evidence type="ECO:0000313" key="5">
    <source>
        <dbReference type="EMBL" id="SFR53768.1"/>
    </source>
</evidence>
<dbReference type="EMBL" id="FOYU01000003">
    <property type="protein sequence ID" value="SFR53768.1"/>
    <property type="molecule type" value="Genomic_DNA"/>
</dbReference>
<dbReference type="GO" id="GO:0016810">
    <property type="term" value="F:hydrolase activity, acting on carbon-nitrogen (but not peptide) bonds"/>
    <property type="evidence" value="ECO:0007669"/>
    <property type="project" value="InterPro"/>
</dbReference>
<dbReference type="Gene3D" id="3.20.20.370">
    <property type="entry name" value="Glycoside hydrolase/deacetylase"/>
    <property type="match status" value="1"/>
</dbReference>
<feature type="domain" description="NodB homology" evidence="4">
    <location>
        <begin position="78"/>
        <end position="278"/>
    </location>
</feature>
<dbReference type="PROSITE" id="PS51677">
    <property type="entry name" value="NODB"/>
    <property type="match status" value="1"/>
</dbReference>
<sequence length="349" mass="40083">MRFIMVLLALLSGVAWAAPSSVAILQYHHIGDDTPRVTSVTAEELEAHFAWLKDNNFTVLSLAEIQQRFDSGEPVPEYTAAITIDDGWRNVYREGLEVFKKYEYPFTIFVNPKLMREASSQYMSWEQLLELQKYGAHIANHSNSHWHMTWRYENECEQAWRERVLADVLDAQEEIDKHLGEQPRHLAYPYGEYDVALETMLAEHGFIAFGQHSGPWTPYSPKTAIPRFPASAQYANLETLATKLKSLGLPLVAAEPKEMLVSSDNLTPSFRVEVVSTDDFNPNQMNCFAGSDVLQPRWDGNIFHVQLRKELPIGRSRVNCTVPSVSEEGRFYWYSHPFIRADQRGRWPD</sequence>
<keyword evidence="2 3" id="KW-0732">Signal</keyword>
<evidence type="ECO:0000256" key="2">
    <source>
        <dbReference type="ARBA" id="ARBA00022729"/>
    </source>
</evidence>
<dbReference type="PANTHER" id="PTHR34216">
    <property type="match status" value="1"/>
</dbReference>
<dbReference type="SUPFAM" id="SSF88713">
    <property type="entry name" value="Glycoside hydrolase/deacetylase"/>
    <property type="match status" value="1"/>
</dbReference>
<feature type="chain" id="PRO_5011671031" evidence="3">
    <location>
        <begin position="18"/>
        <end position="349"/>
    </location>
</feature>
<evidence type="ECO:0000256" key="3">
    <source>
        <dbReference type="SAM" id="SignalP"/>
    </source>
</evidence>
<evidence type="ECO:0000313" key="6">
    <source>
        <dbReference type="Proteomes" id="UP000199424"/>
    </source>
</evidence>
<protein>
    <submittedName>
        <fullName evidence="5">Peptidoglycan/xylan/chitin deacetylase, PgdA/CDA1 family</fullName>
    </submittedName>
</protein>
<reference evidence="6" key="1">
    <citation type="submission" date="2016-10" db="EMBL/GenBank/DDBJ databases">
        <authorList>
            <person name="Varghese N."/>
            <person name="Submissions S."/>
        </authorList>
    </citation>
    <scope>NUCLEOTIDE SEQUENCE [LARGE SCALE GENOMIC DNA]</scope>
    <source>
        <strain evidence="6">CGMCC 1.7285</strain>
    </source>
</reference>
<name>A0A1I6HHA8_9GAMM</name>
<dbReference type="InterPro" id="IPR002509">
    <property type="entry name" value="NODB_dom"/>
</dbReference>
<dbReference type="Proteomes" id="UP000199424">
    <property type="component" value="Unassembled WGS sequence"/>
</dbReference>
<dbReference type="GO" id="GO:0005576">
    <property type="term" value="C:extracellular region"/>
    <property type="evidence" value="ECO:0007669"/>
    <property type="project" value="UniProtKB-SubCell"/>
</dbReference>
<dbReference type="CDD" id="cd10973">
    <property type="entry name" value="CE4_DAC_u4_5s"/>
    <property type="match status" value="1"/>
</dbReference>
<feature type="signal peptide" evidence="3">
    <location>
        <begin position="1"/>
        <end position="17"/>
    </location>
</feature>
<dbReference type="GO" id="GO:0005975">
    <property type="term" value="P:carbohydrate metabolic process"/>
    <property type="evidence" value="ECO:0007669"/>
    <property type="project" value="InterPro"/>
</dbReference>
<dbReference type="Pfam" id="PF01522">
    <property type="entry name" value="Polysacc_deac_1"/>
    <property type="match status" value="1"/>
</dbReference>
<dbReference type="AlphaFoldDB" id="A0A1I6HHA8"/>
<comment type="subcellular location">
    <subcellularLocation>
        <location evidence="1">Secreted</location>
    </subcellularLocation>
</comment>
<evidence type="ECO:0000256" key="1">
    <source>
        <dbReference type="ARBA" id="ARBA00004613"/>
    </source>
</evidence>
<gene>
    <name evidence="5" type="ORF">SAMN04488070_1780</name>
</gene>
<keyword evidence="6" id="KW-1185">Reference proteome</keyword>
<organism evidence="5 6">
    <name type="scientific">Pseudidiomarina maritima</name>
    <dbReference type="NCBI Taxonomy" id="519453"/>
    <lineage>
        <taxon>Bacteria</taxon>
        <taxon>Pseudomonadati</taxon>
        <taxon>Pseudomonadota</taxon>
        <taxon>Gammaproteobacteria</taxon>
        <taxon>Alteromonadales</taxon>
        <taxon>Idiomarinaceae</taxon>
        <taxon>Pseudidiomarina</taxon>
    </lineage>
</organism>
<dbReference type="RefSeq" id="WP_092857720.1">
    <property type="nucleotide sequence ID" value="NZ_FOYU01000003.1"/>
</dbReference>
<proteinExistence type="predicted"/>